<sequence length="61" mass="7281">MKSKVKLFSLYGRVGKGFDWQLLRSDVKSHELPAQITHYLKTYRELDYREQTNPKASDLFF</sequence>
<proteinExistence type="predicted"/>
<name>A0A481W2C6_9CAUD</name>
<protein>
    <submittedName>
        <fullName evidence="1">Uncharacterized protein</fullName>
    </submittedName>
</protein>
<evidence type="ECO:0000313" key="1">
    <source>
        <dbReference type="EMBL" id="QBJ00667.1"/>
    </source>
</evidence>
<accession>A0A481W2C6</accession>
<evidence type="ECO:0000313" key="2">
    <source>
        <dbReference type="Proteomes" id="UP000291773"/>
    </source>
</evidence>
<dbReference type="EMBL" id="MK524176">
    <property type="protein sequence ID" value="QBJ00667.1"/>
    <property type="molecule type" value="Genomic_DNA"/>
</dbReference>
<organism evidence="1 2">
    <name type="scientific">Escherichia phage PHB11</name>
    <dbReference type="NCBI Taxonomy" id="2530036"/>
    <lineage>
        <taxon>Viruses</taxon>
        <taxon>Duplodnaviria</taxon>
        <taxon>Heunggongvirae</taxon>
        <taxon>Uroviricota</taxon>
        <taxon>Caudoviricetes</taxon>
        <taxon>Andersonviridae</taxon>
        <taxon>Ounavirinae</taxon>
        <taxon>Felixounavirus</taxon>
        <taxon>Felixounavirus PHB11</taxon>
    </lineage>
</organism>
<dbReference type="Proteomes" id="UP000291773">
    <property type="component" value="Segment"/>
</dbReference>
<keyword evidence="2" id="KW-1185">Reference proteome</keyword>
<reference evidence="1 2" key="1">
    <citation type="submission" date="2019-02" db="EMBL/GenBank/DDBJ databases">
        <title>Identification and characterization of a broad host-range O157 phage against Escherichia coli O157.</title>
        <authorList>
            <person name="Chen Y."/>
            <person name="Song J."/>
            <person name="Qian P."/>
        </authorList>
    </citation>
    <scope>NUCLEOTIDE SEQUENCE [LARGE SCALE GENOMIC DNA]</scope>
</reference>